<protein>
    <submittedName>
        <fullName evidence="1">Uncharacterized protein</fullName>
    </submittedName>
</protein>
<accession>A0A6S6PF23</accession>
<dbReference type="Proteomes" id="UP000515220">
    <property type="component" value="Chromosome"/>
</dbReference>
<proteinExistence type="predicted"/>
<dbReference type="RefSeq" id="WP_180952799.1">
    <property type="nucleotide sequence ID" value="NZ_AP023326.1"/>
</dbReference>
<gene>
    <name evidence="1" type="ORF">AAJCM20276_01140</name>
</gene>
<organism evidence="1 2">
    <name type="scientific">Acetobacter aceti</name>
    <dbReference type="NCBI Taxonomy" id="435"/>
    <lineage>
        <taxon>Bacteria</taxon>
        <taxon>Pseudomonadati</taxon>
        <taxon>Pseudomonadota</taxon>
        <taxon>Alphaproteobacteria</taxon>
        <taxon>Acetobacterales</taxon>
        <taxon>Acetobacteraceae</taxon>
        <taxon>Acetobacter</taxon>
        <taxon>Acetobacter subgen. Acetobacter</taxon>
    </lineage>
</organism>
<evidence type="ECO:0000313" key="1">
    <source>
        <dbReference type="EMBL" id="BCI65490.1"/>
    </source>
</evidence>
<evidence type="ECO:0000313" key="2">
    <source>
        <dbReference type="Proteomes" id="UP000515220"/>
    </source>
</evidence>
<sequence>MTDESVKARIERGDWVTLDEAFPELVPSDLLDSIAITSIDAERMGGIPNITKAIEAGSDLERLGWEFIVPGHPAYYEGWEPLLGAQTAQAARELFVGFREEWGQIDAVVRRALASNEWQTQKIEGLSATPVESCVWDSLRLCWEGETTFTDTFPDVMTVVPNAKGGGTHHVPLRLFQIRQVSTVPDASVPKTVALTNRTTRSPSESGCLAAELAREFWLDEGEEYRSGDGKQAKCMNFVQGGLVAAGYEQMSKSGLSPIIKRESKRIRDEKAQFRDGSEKV</sequence>
<dbReference type="AlphaFoldDB" id="A0A6S6PF23"/>
<reference evidence="1 2" key="1">
    <citation type="submission" date="2020-07" db="EMBL/GenBank/DDBJ databases">
        <title>Complete Genome Sequence of an acetic acid bacterium, Acetobacter aceti JCM20276.</title>
        <authorList>
            <person name="Hirose Y."/>
            <person name="Mihara H."/>
        </authorList>
    </citation>
    <scope>NUCLEOTIDE SEQUENCE [LARGE SCALE GENOMIC DNA]</scope>
    <source>
        <strain evidence="1 2">JCM20276</strain>
    </source>
</reference>
<name>A0A6S6PF23_ACEAC</name>
<dbReference type="EMBL" id="AP023326">
    <property type="protein sequence ID" value="BCI65490.1"/>
    <property type="molecule type" value="Genomic_DNA"/>
</dbReference>